<keyword evidence="7" id="KW-0963">Cytoplasm</keyword>
<feature type="coiled-coil region" evidence="8">
    <location>
        <begin position="33"/>
        <end position="60"/>
    </location>
</feature>
<dbReference type="Proteomes" id="UP000581688">
    <property type="component" value="Unassembled WGS sequence"/>
</dbReference>
<dbReference type="Gene3D" id="3.30.565.10">
    <property type="entry name" value="Histidine kinase-like ATPase, C-terminal domain"/>
    <property type="match status" value="1"/>
</dbReference>
<keyword evidence="7" id="KW-0378">Hydrolase</keyword>
<dbReference type="AlphaFoldDB" id="A0A841Q5K3"/>
<comment type="subcellular location">
    <subcellularLocation>
        <location evidence="7">Cytoplasm</location>
    </subcellularLocation>
</comment>
<comment type="catalytic activity">
    <reaction evidence="1 7">
        <text>ATP + protein L-histidine = ADP + protein N-phospho-L-histidine.</text>
        <dbReference type="EC" id="2.7.13.3"/>
    </reaction>
</comment>
<evidence type="ECO:0000256" key="2">
    <source>
        <dbReference type="ARBA" id="ARBA00022679"/>
    </source>
</evidence>
<gene>
    <name evidence="10" type="ORF">HNQ94_002086</name>
</gene>
<dbReference type="InterPro" id="IPR050482">
    <property type="entry name" value="Sensor_HK_TwoCompSys"/>
</dbReference>
<dbReference type="Gene3D" id="1.20.5.1930">
    <property type="match status" value="1"/>
</dbReference>
<dbReference type="GO" id="GO:0046983">
    <property type="term" value="F:protein dimerization activity"/>
    <property type="evidence" value="ECO:0007669"/>
    <property type="project" value="InterPro"/>
</dbReference>
<dbReference type="PANTHER" id="PTHR24421:SF55">
    <property type="entry name" value="SENSOR HISTIDINE KINASE YDFH"/>
    <property type="match status" value="1"/>
</dbReference>
<evidence type="ECO:0000259" key="9">
    <source>
        <dbReference type="PROSITE" id="PS50109"/>
    </source>
</evidence>
<keyword evidence="4 7" id="KW-0418">Kinase</keyword>
<keyword evidence="2 7" id="KW-0808">Transferase</keyword>
<dbReference type="Pfam" id="PF05384">
    <property type="entry name" value="DegS"/>
    <property type="match status" value="1"/>
</dbReference>
<dbReference type="SUPFAM" id="SSF55874">
    <property type="entry name" value="ATPase domain of HSP90 chaperone/DNA topoisomerase II/histidine kinase"/>
    <property type="match status" value="1"/>
</dbReference>
<keyword evidence="6 7" id="KW-0902">Two-component regulatory system</keyword>
<dbReference type="Pfam" id="PF02518">
    <property type="entry name" value="HATPase_c"/>
    <property type="match status" value="1"/>
</dbReference>
<evidence type="ECO:0000313" key="10">
    <source>
        <dbReference type="EMBL" id="MBB6453637.1"/>
    </source>
</evidence>
<dbReference type="Pfam" id="PF07730">
    <property type="entry name" value="HisKA_3"/>
    <property type="match status" value="1"/>
</dbReference>
<keyword evidence="3 7" id="KW-0547">Nucleotide-binding</keyword>
<dbReference type="PIRSF" id="PIRSF003169">
    <property type="entry name" value="STHK_DegS"/>
    <property type="match status" value="1"/>
</dbReference>
<dbReference type="PANTHER" id="PTHR24421">
    <property type="entry name" value="NITRATE/NITRITE SENSOR PROTEIN NARX-RELATED"/>
    <property type="match status" value="1"/>
</dbReference>
<evidence type="ECO:0000256" key="5">
    <source>
        <dbReference type="ARBA" id="ARBA00022840"/>
    </source>
</evidence>
<dbReference type="InterPro" id="IPR008595">
    <property type="entry name" value="DegS"/>
</dbReference>
<dbReference type="EC" id="2.7.13.3" evidence="7"/>
<comment type="function">
    <text evidence="7">Member of the two-component regulatory system DegS/DegU, which plays an important role in the transition growth phase.</text>
</comment>
<feature type="domain" description="Histidine kinase" evidence="9">
    <location>
        <begin position="183"/>
        <end position="379"/>
    </location>
</feature>
<organism evidence="10 11">
    <name type="scientific">Salirhabdus euzebyi</name>
    <dbReference type="NCBI Taxonomy" id="394506"/>
    <lineage>
        <taxon>Bacteria</taxon>
        <taxon>Bacillati</taxon>
        <taxon>Bacillota</taxon>
        <taxon>Bacilli</taxon>
        <taxon>Bacillales</taxon>
        <taxon>Bacillaceae</taxon>
        <taxon>Salirhabdus</taxon>
    </lineage>
</organism>
<evidence type="ECO:0000256" key="7">
    <source>
        <dbReference type="PIRNR" id="PIRNR003169"/>
    </source>
</evidence>
<name>A0A841Q5K3_9BACI</name>
<dbReference type="InterPro" id="IPR036890">
    <property type="entry name" value="HATPase_C_sf"/>
</dbReference>
<keyword evidence="11" id="KW-1185">Reference proteome</keyword>
<evidence type="ECO:0000256" key="3">
    <source>
        <dbReference type="ARBA" id="ARBA00022741"/>
    </source>
</evidence>
<feature type="coiled-coil region" evidence="8">
    <location>
        <begin position="111"/>
        <end position="138"/>
    </location>
</feature>
<dbReference type="CDD" id="cd16917">
    <property type="entry name" value="HATPase_UhpB-NarQ-NarX-like"/>
    <property type="match status" value="1"/>
</dbReference>
<dbReference type="InterPro" id="IPR016381">
    <property type="entry name" value="Sig_transdc_His_kinase_DegS"/>
</dbReference>
<dbReference type="InterPro" id="IPR005467">
    <property type="entry name" value="His_kinase_dom"/>
</dbReference>
<proteinExistence type="predicted"/>
<keyword evidence="8" id="KW-0175">Coiled coil</keyword>
<accession>A0A841Q5K3</accession>
<dbReference type="InterPro" id="IPR011712">
    <property type="entry name" value="Sig_transdc_His_kin_sub3_dim/P"/>
</dbReference>
<dbReference type="GO" id="GO:0004721">
    <property type="term" value="F:phosphoprotein phosphatase activity"/>
    <property type="evidence" value="ECO:0007669"/>
    <property type="project" value="UniProtKB-UniRule"/>
</dbReference>
<dbReference type="GO" id="GO:0005737">
    <property type="term" value="C:cytoplasm"/>
    <property type="evidence" value="ECO:0007669"/>
    <property type="project" value="UniProtKB-SubCell"/>
</dbReference>
<keyword evidence="7" id="KW-0904">Protein phosphatase</keyword>
<evidence type="ECO:0000256" key="8">
    <source>
        <dbReference type="SAM" id="Coils"/>
    </source>
</evidence>
<dbReference type="SMART" id="SM00387">
    <property type="entry name" value="HATPase_c"/>
    <property type="match status" value="1"/>
</dbReference>
<dbReference type="InterPro" id="IPR003594">
    <property type="entry name" value="HATPase_dom"/>
</dbReference>
<comment type="caution">
    <text evidence="10">The sequence shown here is derived from an EMBL/GenBank/DDBJ whole genome shotgun (WGS) entry which is preliminary data.</text>
</comment>
<dbReference type="EMBL" id="JACHGH010000005">
    <property type="protein sequence ID" value="MBB6453637.1"/>
    <property type="molecule type" value="Genomic_DNA"/>
</dbReference>
<dbReference type="GO" id="GO:0005524">
    <property type="term" value="F:ATP binding"/>
    <property type="evidence" value="ECO:0007669"/>
    <property type="project" value="UniProtKB-UniRule"/>
</dbReference>
<dbReference type="GO" id="GO:0016020">
    <property type="term" value="C:membrane"/>
    <property type="evidence" value="ECO:0007669"/>
    <property type="project" value="InterPro"/>
</dbReference>
<dbReference type="PROSITE" id="PS50109">
    <property type="entry name" value="HIS_KIN"/>
    <property type="match status" value="1"/>
</dbReference>
<evidence type="ECO:0000256" key="4">
    <source>
        <dbReference type="ARBA" id="ARBA00022777"/>
    </source>
</evidence>
<dbReference type="EC" id="3.1.3.-" evidence="7"/>
<sequence length="379" mass="44219">MSNSKQEKQGLNKIINEMVAVVTNSKDEIFEIGEQSRAECEQVEQELQRVKDQVISIIQEGDILEKKVKYYRIRLSEVSKNFNQYSEEEVKEVYNQTHQLQSELFLRREKEEQLRVRRSELERRLVNLSETVERAENLLGKISVILNYLTDDLQDVYQTLESAKEKEAFGLKIIDAQEEERKRLSREIHDGPAQMLANVMLRSDLIERTFRERGVAEALVEIKQVKQMVRSALYEVRRIIYDLRPMALDDLGLVPTLNKYLQTVEEHNEIHIEFLPRGIDNRLDPKYETALFRLVQEAVQNAVKHAEPSLVRVQFERNYNSINIIVTDNGKGFDLEDKKKSSFGLIGMKERVEMLSGTIDIQSKIQQGTKIRIQVPLLK</sequence>
<evidence type="ECO:0000256" key="1">
    <source>
        <dbReference type="ARBA" id="ARBA00000085"/>
    </source>
</evidence>
<reference evidence="10 11" key="1">
    <citation type="submission" date="2020-08" db="EMBL/GenBank/DDBJ databases">
        <title>Genomic Encyclopedia of Type Strains, Phase IV (KMG-IV): sequencing the most valuable type-strain genomes for metagenomic binning, comparative biology and taxonomic classification.</title>
        <authorList>
            <person name="Goeker M."/>
        </authorList>
    </citation>
    <scope>NUCLEOTIDE SEQUENCE [LARGE SCALE GENOMIC DNA]</scope>
    <source>
        <strain evidence="10 11">DSM 19612</strain>
    </source>
</reference>
<keyword evidence="5 7" id="KW-0067">ATP-binding</keyword>
<evidence type="ECO:0000256" key="6">
    <source>
        <dbReference type="ARBA" id="ARBA00023012"/>
    </source>
</evidence>
<protein>
    <recommendedName>
        <fullName evidence="7">Signal transduction histidine-protein kinase/phosphatase DegS</fullName>
        <ecNumber evidence="7">2.7.13.3</ecNumber>
        <ecNumber evidence="7">3.1.3.-</ecNumber>
    </recommendedName>
</protein>
<evidence type="ECO:0000313" key="11">
    <source>
        <dbReference type="Proteomes" id="UP000581688"/>
    </source>
</evidence>
<dbReference type="GO" id="GO:0000155">
    <property type="term" value="F:phosphorelay sensor kinase activity"/>
    <property type="evidence" value="ECO:0007669"/>
    <property type="project" value="UniProtKB-UniRule"/>
</dbReference>
<dbReference type="RefSeq" id="WP_174496015.1">
    <property type="nucleotide sequence ID" value="NZ_CADDWK010000005.1"/>
</dbReference>